<dbReference type="PROSITE" id="PS00634">
    <property type="entry name" value="RIBOSOMAL_L30"/>
    <property type="match status" value="1"/>
</dbReference>
<dbReference type="AlphaFoldDB" id="A0A6N3AS53"/>
<comment type="similarity">
    <text evidence="1 5 6">Belongs to the universal ribosomal protein uL30 family.</text>
</comment>
<dbReference type="RefSeq" id="WP_156697251.1">
    <property type="nucleotide sequence ID" value="NZ_CACRUG010000006.1"/>
</dbReference>
<dbReference type="InterPro" id="IPR018038">
    <property type="entry name" value="Ribosomal_uL30_CS"/>
</dbReference>
<dbReference type="GO" id="GO:0003735">
    <property type="term" value="F:structural constituent of ribosome"/>
    <property type="evidence" value="ECO:0007669"/>
    <property type="project" value="InterPro"/>
</dbReference>
<dbReference type="InterPro" id="IPR005996">
    <property type="entry name" value="Ribosomal_uL30_bac-type"/>
</dbReference>
<protein>
    <recommendedName>
        <fullName evidence="5">Large ribosomal subunit protein uL30</fullName>
    </recommendedName>
</protein>
<evidence type="ECO:0000259" key="7">
    <source>
        <dbReference type="Pfam" id="PF00327"/>
    </source>
</evidence>
<dbReference type="FunFam" id="3.30.1390.20:FF:000001">
    <property type="entry name" value="50S ribosomal protein L30"/>
    <property type="match status" value="1"/>
</dbReference>
<dbReference type="GO" id="GO:0006412">
    <property type="term" value="P:translation"/>
    <property type="evidence" value="ECO:0007669"/>
    <property type="project" value="UniProtKB-UniRule"/>
</dbReference>
<keyword evidence="3 5" id="KW-0689">Ribosomal protein</keyword>
<evidence type="ECO:0000256" key="5">
    <source>
        <dbReference type="HAMAP-Rule" id="MF_01371"/>
    </source>
</evidence>
<dbReference type="NCBIfam" id="TIGR01308">
    <property type="entry name" value="rpmD_bact"/>
    <property type="match status" value="1"/>
</dbReference>
<dbReference type="SUPFAM" id="SSF55129">
    <property type="entry name" value="Ribosomal protein L30p/L7e"/>
    <property type="match status" value="1"/>
</dbReference>
<evidence type="ECO:0000256" key="4">
    <source>
        <dbReference type="ARBA" id="ARBA00023274"/>
    </source>
</evidence>
<name>A0A6N3AS53_VEIPA</name>
<dbReference type="CDD" id="cd01658">
    <property type="entry name" value="Ribosomal_L30"/>
    <property type="match status" value="1"/>
</dbReference>
<proteinExistence type="inferred from homology"/>
<dbReference type="HAMAP" id="MF_01371_B">
    <property type="entry name" value="Ribosomal_uL30_B"/>
    <property type="match status" value="1"/>
</dbReference>
<dbReference type="InterPro" id="IPR036919">
    <property type="entry name" value="Ribo_uL30_ferredoxin-like_sf"/>
</dbReference>
<dbReference type="PANTHER" id="PTHR15892:SF2">
    <property type="entry name" value="LARGE RIBOSOMAL SUBUNIT PROTEIN UL30M"/>
    <property type="match status" value="1"/>
</dbReference>
<gene>
    <name evidence="5 8" type="primary">rpmD</name>
    <name evidence="8" type="ORF">VPLFYP99_01528</name>
</gene>
<dbReference type="PIRSF" id="PIRSF002211">
    <property type="entry name" value="Ribosomal_L30_bac-type"/>
    <property type="match status" value="1"/>
</dbReference>
<dbReference type="Pfam" id="PF00327">
    <property type="entry name" value="Ribosomal_L30"/>
    <property type="match status" value="1"/>
</dbReference>
<evidence type="ECO:0000256" key="3">
    <source>
        <dbReference type="ARBA" id="ARBA00022980"/>
    </source>
</evidence>
<dbReference type="Gene3D" id="3.30.1390.20">
    <property type="entry name" value="Ribosomal protein L30, ferredoxin-like fold domain"/>
    <property type="match status" value="1"/>
</dbReference>
<evidence type="ECO:0000313" key="8">
    <source>
        <dbReference type="EMBL" id="VYT92496.1"/>
    </source>
</evidence>
<keyword evidence="4 5" id="KW-0687">Ribonucleoprotein</keyword>
<evidence type="ECO:0000256" key="2">
    <source>
        <dbReference type="ARBA" id="ARBA00011838"/>
    </source>
</evidence>
<dbReference type="PANTHER" id="PTHR15892">
    <property type="entry name" value="MITOCHONDRIAL RIBOSOMAL PROTEIN L30"/>
    <property type="match status" value="1"/>
</dbReference>
<evidence type="ECO:0000256" key="6">
    <source>
        <dbReference type="RuleBase" id="RU003734"/>
    </source>
</evidence>
<dbReference type="InterPro" id="IPR016082">
    <property type="entry name" value="Ribosomal_uL30_ferredoxin-like"/>
</dbReference>
<accession>A0A6N3AS53</accession>
<dbReference type="GO" id="GO:0022625">
    <property type="term" value="C:cytosolic large ribosomal subunit"/>
    <property type="evidence" value="ECO:0007669"/>
    <property type="project" value="TreeGrafter"/>
</dbReference>
<sequence>MAQVKVILTRSLIGRPEDQRATVKALGLKKTNSQVVKEVTPQIEGMLHKVRHLVKVEEV</sequence>
<reference evidence="8" key="1">
    <citation type="submission" date="2019-11" db="EMBL/GenBank/DDBJ databases">
        <authorList>
            <person name="Feng L."/>
        </authorList>
    </citation>
    <scope>NUCLEOTIDE SEQUENCE</scope>
    <source>
        <strain evidence="8">VparvulaLFYP99</strain>
    </source>
</reference>
<comment type="subunit">
    <text evidence="2 5">Part of the 50S ribosomal subunit.</text>
</comment>
<organism evidence="8">
    <name type="scientific">Veillonella parvula</name>
    <name type="common">Staphylococcus parvulus</name>
    <dbReference type="NCBI Taxonomy" id="29466"/>
    <lineage>
        <taxon>Bacteria</taxon>
        <taxon>Bacillati</taxon>
        <taxon>Bacillota</taxon>
        <taxon>Negativicutes</taxon>
        <taxon>Veillonellales</taxon>
        <taxon>Veillonellaceae</taxon>
        <taxon>Veillonella</taxon>
    </lineage>
</organism>
<dbReference type="EMBL" id="CACRUG010000006">
    <property type="protein sequence ID" value="VYT92496.1"/>
    <property type="molecule type" value="Genomic_DNA"/>
</dbReference>
<evidence type="ECO:0000256" key="1">
    <source>
        <dbReference type="ARBA" id="ARBA00007594"/>
    </source>
</evidence>
<feature type="domain" description="Large ribosomal subunit protein uL30-like ferredoxin-like fold" evidence="7">
    <location>
        <begin position="4"/>
        <end position="54"/>
    </location>
</feature>